<feature type="region of interest" description="Disordered" evidence="1">
    <location>
        <begin position="1"/>
        <end position="30"/>
    </location>
</feature>
<organism evidence="2 3">
    <name type="scientific">Zymoseptoria tritici ST99CH_1E4</name>
    <dbReference type="NCBI Taxonomy" id="1276532"/>
    <lineage>
        <taxon>Eukaryota</taxon>
        <taxon>Fungi</taxon>
        <taxon>Dikarya</taxon>
        <taxon>Ascomycota</taxon>
        <taxon>Pezizomycotina</taxon>
        <taxon>Dothideomycetes</taxon>
        <taxon>Dothideomycetidae</taxon>
        <taxon>Mycosphaerellales</taxon>
        <taxon>Mycosphaerellaceae</taxon>
        <taxon>Zymoseptoria</taxon>
    </lineage>
</organism>
<accession>A0A2H1H9H0</accession>
<feature type="region of interest" description="Disordered" evidence="1">
    <location>
        <begin position="57"/>
        <end position="96"/>
    </location>
</feature>
<evidence type="ECO:0000256" key="1">
    <source>
        <dbReference type="SAM" id="MobiDB-lite"/>
    </source>
</evidence>
<gene>
    <name evidence="2" type="ORF">ZT1E4_G11764</name>
</gene>
<dbReference type="Proteomes" id="UP000245764">
    <property type="component" value="Chromosome 18"/>
</dbReference>
<evidence type="ECO:0000313" key="3">
    <source>
        <dbReference type="Proteomes" id="UP000245764"/>
    </source>
</evidence>
<name>A0A2H1H9H0_ZYMTR</name>
<sequence length="96" mass="10605">MSSGTFGRGPPPTGSSPHLPPLQPPQAPMRARYQVTTRLPTVRSPAMDMCTEYVGQTKKIPKSVRDDDEARRGGASVEEELWRHAQGRDPKPMQAH</sequence>
<feature type="compositionally biased region" description="Basic and acidic residues" evidence="1">
    <location>
        <begin position="63"/>
        <end position="72"/>
    </location>
</feature>
<reference evidence="3" key="1">
    <citation type="submission" date="2017-05" db="EMBL/GenBank/DDBJ databases">
        <authorList>
            <person name="Song R."/>
            <person name="Chenine A.L."/>
            <person name="Ruprecht R.M."/>
        </authorList>
    </citation>
    <scope>NUCLEOTIDE SEQUENCE [LARGE SCALE GENOMIC DNA]</scope>
</reference>
<feature type="compositionally biased region" description="Basic and acidic residues" evidence="1">
    <location>
        <begin position="80"/>
        <end position="96"/>
    </location>
</feature>
<protein>
    <submittedName>
        <fullName evidence="2">Uncharacterized protein</fullName>
    </submittedName>
</protein>
<evidence type="ECO:0000313" key="2">
    <source>
        <dbReference type="EMBL" id="SMR62450.1"/>
    </source>
</evidence>
<dbReference type="EMBL" id="LT854269">
    <property type="protein sequence ID" value="SMR62450.1"/>
    <property type="molecule type" value="Genomic_DNA"/>
</dbReference>
<feature type="compositionally biased region" description="Pro residues" evidence="1">
    <location>
        <begin position="9"/>
        <end position="27"/>
    </location>
</feature>
<dbReference type="AlphaFoldDB" id="A0A2H1H9H0"/>
<proteinExistence type="predicted"/>